<dbReference type="Gene3D" id="1.10.287.3510">
    <property type="match status" value="1"/>
</dbReference>
<dbReference type="Pfam" id="PF00420">
    <property type="entry name" value="Oxidored_q2"/>
    <property type="match status" value="1"/>
</dbReference>
<organism evidence="11">
    <name type="scientific">Melinna cristata</name>
    <dbReference type="NCBI Taxonomy" id="222004"/>
    <lineage>
        <taxon>Eukaryota</taxon>
        <taxon>Metazoa</taxon>
        <taxon>Spiralia</taxon>
        <taxon>Lophotrochozoa</taxon>
        <taxon>Annelida</taxon>
        <taxon>Polychaeta</taxon>
        <taxon>Sedentaria</taxon>
        <taxon>Canalipalpata</taxon>
        <taxon>Terebellida</taxon>
        <taxon>Terebelliformia</taxon>
        <taxon>Melinnidae</taxon>
        <taxon>Melinna</taxon>
    </lineage>
</organism>
<reference evidence="11" key="1">
    <citation type="submission" date="2021-01" db="EMBL/GenBank/DDBJ databases">
        <authorList>
            <person name="Nam S.-E."/>
            <person name="Lee S."/>
            <person name="Rhee J.-S."/>
        </authorList>
    </citation>
    <scope>NUCLEOTIDE SEQUENCE</scope>
</reference>
<name>A0A8A4VKS6_9ANNE</name>
<evidence type="ECO:0000256" key="6">
    <source>
        <dbReference type="ARBA" id="ARBA00022989"/>
    </source>
</evidence>
<dbReference type="InterPro" id="IPR039428">
    <property type="entry name" value="NUOK/Mnh_C1-like"/>
</dbReference>
<geneLocation type="mitochondrion" evidence="11"/>
<proteinExistence type="inferred from homology"/>
<gene>
    <name evidence="11" type="primary">nad4l</name>
</gene>
<evidence type="ECO:0000256" key="1">
    <source>
        <dbReference type="ARBA" id="ARBA00004141"/>
    </source>
</evidence>
<accession>A0A8A4VKS6</accession>
<protein>
    <recommendedName>
        <fullName evidence="3">NADH-ubiquinone oxidoreductase chain 4L</fullName>
    </recommendedName>
    <alternativeName>
        <fullName evidence="9">NADH dehydrogenase subunit 4L</fullName>
    </alternativeName>
</protein>
<dbReference type="GO" id="GO:0016020">
    <property type="term" value="C:membrane"/>
    <property type="evidence" value="ECO:0007669"/>
    <property type="project" value="UniProtKB-SubCell"/>
</dbReference>
<keyword evidence="4 10" id="KW-0812">Transmembrane</keyword>
<evidence type="ECO:0000256" key="3">
    <source>
        <dbReference type="ARBA" id="ARBA00016612"/>
    </source>
</evidence>
<evidence type="ECO:0000256" key="2">
    <source>
        <dbReference type="ARBA" id="ARBA00010519"/>
    </source>
</evidence>
<dbReference type="EMBL" id="MW542504">
    <property type="protein sequence ID" value="QTD82974.1"/>
    <property type="molecule type" value="Genomic_DNA"/>
</dbReference>
<feature type="transmembrane region" description="Helical" evidence="10">
    <location>
        <begin position="6"/>
        <end position="22"/>
    </location>
</feature>
<keyword evidence="6 10" id="KW-1133">Transmembrane helix</keyword>
<comment type="similarity">
    <text evidence="2">Belongs to the complex I subunit 4L family.</text>
</comment>
<evidence type="ECO:0000256" key="7">
    <source>
        <dbReference type="ARBA" id="ARBA00023027"/>
    </source>
</evidence>
<keyword evidence="7" id="KW-0520">NAD</keyword>
<feature type="transmembrane region" description="Helical" evidence="10">
    <location>
        <begin position="55"/>
        <end position="77"/>
    </location>
</feature>
<comment type="subcellular location">
    <subcellularLocation>
        <location evidence="1">Membrane</location>
        <topology evidence="1">Multi-pass membrane protein</topology>
    </subcellularLocation>
</comment>
<evidence type="ECO:0000256" key="9">
    <source>
        <dbReference type="ARBA" id="ARBA00031586"/>
    </source>
</evidence>
<keyword evidence="11" id="KW-0496">Mitochondrion</keyword>
<feature type="transmembrane region" description="Helical" evidence="10">
    <location>
        <begin position="29"/>
        <end position="49"/>
    </location>
</feature>
<sequence>MLSFFLIMLMTMTTMFTLVIQRKHLLMSLLALEGMILTLTFLIISSYGVSSTADIFLFIILLTFGACEASLGLALLVTMTRSIGTDMVNLLTSSKC</sequence>
<evidence type="ECO:0000256" key="10">
    <source>
        <dbReference type="SAM" id="Phobius"/>
    </source>
</evidence>
<dbReference type="AlphaFoldDB" id="A0A8A4VKS6"/>
<evidence type="ECO:0000256" key="5">
    <source>
        <dbReference type="ARBA" id="ARBA00022967"/>
    </source>
</evidence>
<evidence type="ECO:0000256" key="4">
    <source>
        <dbReference type="ARBA" id="ARBA00022692"/>
    </source>
</evidence>
<evidence type="ECO:0000313" key="11">
    <source>
        <dbReference type="EMBL" id="QTD82974.1"/>
    </source>
</evidence>
<evidence type="ECO:0000256" key="8">
    <source>
        <dbReference type="ARBA" id="ARBA00023136"/>
    </source>
</evidence>
<keyword evidence="8 10" id="KW-0472">Membrane</keyword>
<keyword evidence="5" id="KW-1278">Translocase</keyword>